<dbReference type="InterPro" id="IPR007760">
    <property type="entry name" value="Mn_catalase"/>
</dbReference>
<evidence type="ECO:0000313" key="5">
    <source>
        <dbReference type="Proteomes" id="UP000728647"/>
    </source>
</evidence>
<dbReference type="EMBL" id="JABURA010000001">
    <property type="protein sequence ID" value="NUB92153.1"/>
    <property type="molecule type" value="Genomic_DNA"/>
</dbReference>
<dbReference type="CDD" id="cd01051">
    <property type="entry name" value="Mn_catalase"/>
    <property type="match status" value="1"/>
</dbReference>
<dbReference type="Proteomes" id="UP001016761">
    <property type="component" value="Unassembled WGS sequence"/>
</dbReference>
<keyword evidence="6" id="KW-1185">Reference proteome</keyword>
<name>A0A8J8GLC0_9EURY</name>
<feature type="compositionally biased region" description="Polar residues" evidence="2">
    <location>
        <begin position="294"/>
        <end position="303"/>
    </location>
</feature>
<evidence type="ECO:0000256" key="1">
    <source>
        <dbReference type="ARBA" id="ARBA00007644"/>
    </source>
</evidence>
<protein>
    <submittedName>
        <fullName evidence="3">Manganese catalase family protein</fullName>
    </submittedName>
</protein>
<gene>
    <name evidence="3" type="ORF">HT576_14130</name>
    <name evidence="4" type="ORF">HTZ84_06785</name>
</gene>
<dbReference type="InterPro" id="IPR039377">
    <property type="entry name" value="Mn_catalase_dom"/>
</dbReference>
<dbReference type="InterPro" id="IPR009078">
    <property type="entry name" value="Ferritin-like_SF"/>
</dbReference>
<evidence type="ECO:0000256" key="2">
    <source>
        <dbReference type="SAM" id="MobiDB-lite"/>
    </source>
</evidence>
<feature type="region of interest" description="Disordered" evidence="2">
    <location>
        <begin position="222"/>
        <end position="303"/>
    </location>
</feature>
<comment type="caution">
    <text evidence="3">The sequence shown here is derived from an EMBL/GenBank/DDBJ whole genome shotgun (WGS) entry which is preliminary data.</text>
</comment>
<dbReference type="OrthoDB" id="195771at2157"/>
<accession>A0A8J8GLC0</accession>
<dbReference type="EMBL" id="JABUQZ010000001">
    <property type="protein sequence ID" value="NUC72017.1"/>
    <property type="molecule type" value="Genomic_DNA"/>
</dbReference>
<dbReference type="Pfam" id="PF05067">
    <property type="entry name" value="Mn_catalase"/>
    <property type="match status" value="1"/>
</dbReference>
<dbReference type="SUPFAM" id="SSF47240">
    <property type="entry name" value="Ferritin-like"/>
    <property type="match status" value="1"/>
</dbReference>
<dbReference type="AlphaFoldDB" id="A0A8J8GLC0"/>
<evidence type="ECO:0000313" key="4">
    <source>
        <dbReference type="EMBL" id="NUC72017.1"/>
    </source>
</evidence>
<sequence length="303" mass="33216">MFFQEPELQYEVTVEEPDPHFAKLLQQAIGGQEGEMRVAMQYMFQAWALPEGYEEYRNLLMETAAEELGHIEMLATAVTKNLRGSAKQMSDDAEETAATAAAMTGQNPRQFLSAGESAMPVDSNGVPFTGNYIVASGNLAGDLYANVMSEATGRTLATRLYEYTDDPGMKDMLAYLIARDTMHQNQWLEALESLDDPVPVPASFPQEQENQEYNYAFMSTRREQQPDPGYPWTQGESPDGKGQFSYLPEQPGDGEVIAPQPSPMTNDTPSRPDESAASDSNATGISETSDSKSSDGNATDSNQ</sequence>
<dbReference type="InterPro" id="IPR012347">
    <property type="entry name" value="Ferritin-like"/>
</dbReference>
<dbReference type="RefSeq" id="WP_174679979.1">
    <property type="nucleotide sequence ID" value="NZ_JABUQZ010000001.1"/>
</dbReference>
<evidence type="ECO:0000313" key="6">
    <source>
        <dbReference type="Proteomes" id="UP001016761"/>
    </source>
</evidence>
<evidence type="ECO:0000313" key="3">
    <source>
        <dbReference type="EMBL" id="NUB92153.1"/>
    </source>
</evidence>
<comment type="similarity">
    <text evidence="1">Belongs to the manganese catalase family.</text>
</comment>
<dbReference type="Proteomes" id="UP000728647">
    <property type="component" value="Unassembled WGS sequence"/>
</dbReference>
<proteinExistence type="inferred from homology"/>
<reference evidence="3 6" key="1">
    <citation type="submission" date="2020-06" db="EMBL/GenBank/DDBJ databases">
        <title>Haloterrigena sp. nov., an extremely halophilic archaeon isolated from a saline sediment.</title>
        <authorList>
            <person name="Liu B.-B."/>
        </authorList>
    </citation>
    <scope>NUCLEOTIDE SEQUENCE</scope>
    <source>
        <strain evidence="3">SYSU A121-1</strain>
        <strain evidence="4 6">SYSU A558-1</strain>
    </source>
</reference>
<dbReference type="Gene3D" id="1.20.1260.10">
    <property type="match status" value="1"/>
</dbReference>
<organism evidence="3 5">
    <name type="scientific">Haloterrigena gelatinilytica</name>
    <dbReference type="NCBI Taxonomy" id="2741724"/>
    <lineage>
        <taxon>Archaea</taxon>
        <taxon>Methanobacteriati</taxon>
        <taxon>Methanobacteriota</taxon>
        <taxon>Stenosarchaea group</taxon>
        <taxon>Halobacteria</taxon>
        <taxon>Halobacteriales</taxon>
        <taxon>Natrialbaceae</taxon>
        <taxon>Haloterrigena</taxon>
    </lineage>
</organism>
<feature type="compositionally biased region" description="Polar residues" evidence="2">
    <location>
        <begin position="277"/>
        <end position="288"/>
    </location>
</feature>